<dbReference type="RefSeq" id="WP_091996781.1">
    <property type="nucleotide sequence ID" value="NZ_FMYQ01000008.1"/>
</dbReference>
<dbReference type="SMART" id="SM01130">
    <property type="entry name" value="DHDPS"/>
    <property type="match status" value="1"/>
</dbReference>
<protein>
    <submittedName>
        <fullName evidence="2">Dihydrodipicolinate synthase/N-acetylneuraminate lyase</fullName>
    </submittedName>
</protein>
<dbReference type="AlphaFoldDB" id="A0A1G6MRA8"/>
<dbReference type="Gene3D" id="3.20.20.70">
    <property type="entry name" value="Aldolase class I"/>
    <property type="match status" value="1"/>
</dbReference>
<evidence type="ECO:0000256" key="1">
    <source>
        <dbReference type="ARBA" id="ARBA00023239"/>
    </source>
</evidence>
<reference evidence="3" key="1">
    <citation type="submission" date="2016-09" db="EMBL/GenBank/DDBJ databases">
        <authorList>
            <person name="Varghese N."/>
            <person name="Submissions S."/>
        </authorList>
    </citation>
    <scope>NUCLEOTIDE SEQUENCE [LARGE SCALE GENOMIC DNA]</scope>
    <source>
        <strain evidence="3">TNe-862</strain>
    </source>
</reference>
<dbReference type="InterPro" id="IPR002220">
    <property type="entry name" value="DapA-like"/>
</dbReference>
<dbReference type="STRING" id="416944.SAMN05421548_10862"/>
<keyword evidence="1 2" id="KW-0456">Lyase</keyword>
<dbReference type="SUPFAM" id="SSF51569">
    <property type="entry name" value="Aldolase"/>
    <property type="match status" value="1"/>
</dbReference>
<dbReference type="Proteomes" id="UP000198908">
    <property type="component" value="Unassembled WGS sequence"/>
</dbReference>
<gene>
    <name evidence="2" type="ORF">SAMN05421548_10862</name>
</gene>
<evidence type="ECO:0000313" key="3">
    <source>
        <dbReference type="Proteomes" id="UP000198908"/>
    </source>
</evidence>
<evidence type="ECO:0000313" key="2">
    <source>
        <dbReference type="EMBL" id="SDC58079.1"/>
    </source>
</evidence>
<name>A0A1G6MRA8_9BURK</name>
<dbReference type="EMBL" id="FMYQ01000008">
    <property type="protein sequence ID" value="SDC58079.1"/>
    <property type="molecule type" value="Genomic_DNA"/>
</dbReference>
<organism evidence="2 3">
    <name type="scientific">Paraburkholderia lycopersici</name>
    <dbReference type="NCBI Taxonomy" id="416944"/>
    <lineage>
        <taxon>Bacteria</taxon>
        <taxon>Pseudomonadati</taxon>
        <taxon>Pseudomonadota</taxon>
        <taxon>Betaproteobacteria</taxon>
        <taxon>Burkholderiales</taxon>
        <taxon>Burkholderiaceae</taxon>
        <taxon>Paraburkholderia</taxon>
    </lineage>
</organism>
<dbReference type="InterPro" id="IPR013785">
    <property type="entry name" value="Aldolase_TIM"/>
</dbReference>
<accession>A0A1G6MRA8</accession>
<dbReference type="GO" id="GO:0016829">
    <property type="term" value="F:lyase activity"/>
    <property type="evidence" value="ECO:0007669"/>
    <property type="project" value="UniProtKB-KW"/>
</dbReference>
<sequence length="324" mass="34536">MNVFPIVESEFASTVMAVPPLARGSGLSLDVEQNRRLIHHMEAGGIRTLLYGGNANLYHVAVSEFRELLGMLADLAAPQTRVIPAIGPDFGKMLDQARILAQTQYKTAMVLPLPGFTTPAGVEAGLARVVDAAGMPLTLYIKSENHVDVDTLVRLIDRGMLIAIKYAIVRGDPANDPYLRRLLQSVPASKVVSGMGERPALVHVRDFGLAAWTTGSGCIASNAVMALLKAAKEGRAEEAQRLYDAFMPLETLRDDISLIRVLHDAVTLSGIADMGPILPLLSQSPAEALPEIGEAARALLAFEQKLAASARAAHASLTGSPYVA</sequence>
<keyword evidence="3" id="KW-1185">Reference proteome</keyword>
<proteinExistence type="predicted"/>
<dbReference type="OrthoDB" id="8878499at2"/>
<dbReference type="CDD" id="cd00408">
    <property type="entry name" value="DHDPS-like"/>
    <property type="match status" value="1"/>
</dbReference>